<feature type="signal peptide" evidence="1">
    <location>
        <begin position="1"/>
        <end position="24"/>
    </location>
</feature>
<feature type="domain" description="BIG2" evidence="2">
    <location>
        <begin position="231"/>
        <end position="313"/>
    </location>
</feature>
<gene>
    <name evidence="3" type="ORF">ETAA1_04270</name>
</gene>
<sequence length="836" mass="92141" precursor="true">MPLPPPRLAAVLIALASLASPAAAQDAPNPNDVKAVAVHPARVALNGTDDAAQLVVTGTLADGRLVDLTHVARYAVANATATVSATGRVQAKTDGAGEITIAFGAHTARLPVEARNVGVNLPLNFTNQVVPIFTRLGCNSGGCHGKIAGQNGFRLSLLGFEPDLDYMTLVKEGRGRRLFPANPDASLFLTKATGRSPHGGGKKMEPESDEYKVVRRWIAAGMPWGNETDPKVVKISVFPEHRILTRNATQQIAAYAHYSDGTTEDVTRRAQFESNDGEVAAVTEGGQVRTNQLSGEAAIMARFQGMVTVTRITVPLGQKTPEWQFPAQTVVDQHTAKKWRELGLVPSELCTDEQFIRRVSLDITGSLPTPAQVAAFVADADAKKREKLVDRLLETPEYAYFFANKWADILRVKRRGEANRAAGTFAFHEHIRLAMANDTPYSEFVRGIVTATGDERRNPAVVWYKELTTPENFVDDVGQVFLGQRLACANCHHHPYEKWSQDDYWGLAAFFGKVGRKELRLPSSNPNNNDNKTQVIFTRSSGSVTNKRTNKAAEIRPLDGQPMETFDGDPREKLADWMTDKSNPFFAKAVANRYWAHFFGRGIVDPLDDMRITNPPSNPELLDALAKNLTDNNYSLKSLIRTICKSRTYQLSSAPNDFNKLDKQAYARFYPRRVSAEVLLDAVNQVTDSPGGFNGLPKDKNAPGRAIMLPDESFTSYFLDVFGRPQRISACECERVNEANLAQALHLLNSDEIQGKVTRPGGRAATLAADMRPDREKVTELFRWAFARTPTEADLTAALAHVRDMEAKHMGAAGKRIAYENILWALLNTKEFVFNQ</sequence>
<dbReference type="Proteomes" id="UP000319576">
    <property type="component" value="Chromosome"/>
</dbReference>
<keyword evidence="1" id="KW-0732">Signal</keyword>
<dbReference type="AlphaFoldDB" id="A0A517XLZ9"/>
<evidence type="ECO:0000259" key="2">
    <source>
        <dbReference type="SMART" id="SM00635"/>
    </source>
</evidence>
<evidence type="ECO:0000313" key="3">
    <source>
        <dbReference type="EMBL" id="QDU18535.1"/>
    </source>
</evidence>
<evidence type="ECO:0000256" key="1">
    <source>
        <dbReference type="SAM" id="SignalP"/>
    </source>
</evidence>
<reference evidence="3 4" key="1">
    <citation type="submission" date="2019-02" db="EMBL/GenBank/DDBJ databases">
        <title>Deep-cultivation of Planctomycetes and their phenomic and genomic characterization uncovers novel biology.</title>
        <authorList>
            <person name="Wiegand S."/>
            <person name="Jogler M."/>
            <person name="Boedeker C."/>
            <person name="Pinto D."/>
            <person name="Vollmers J."/>
            <person name="Rivas-Marin E."/>
            <person name="Kohn T."/>
            <person name="Peeters S.H."/>
            <person name="Heuer A."/>
            <person name="Rast P."/>
            <person name="Oberbeckmann S."/>
            <person name="Bunk B."/>
            <person name="Jeske O."/>
            <person name="Meyerdierks A."/>
            <person name="Storesund J.E."/>
            <person name="Kallscheuer N."/>
            <person name="Luecker S."/>
            <person name="Lage O.M."/>
            <person name="Pohl T."/>
            <person name="Merkel B.J."/>
            <person name="Hornburger P."/>
            <person name="Mueller R.-W."/>
            <person name="Bruemmer F."/>
            <person name="Labrenz M."/>
            <person name="Spormann A.M."/>
            <person name="Op den Camp H."/>
            <person name="Overmann J."/>
            <person name="Amann R."/>
            <person name="Jetten M.S.M."/>
            <person name="Mascher T."/>
            <person name="Medema M.H."/>
            <person name="Devos D.P."/>
            <person name="Kaster A.-K."/>
            <person name="Ovreas L."/>
            <person name="Rohde M."/>
            <person name="Galperin M.Y."/>
            <person name="Jogler C."/>
        </authorList>
    </citation>
    <scope>NUCLEOTIDE SEQUENCE [LARGE SCALE GENOMIC DNA]</scope>
    <source>
        <strain evidence="3 4">ETA_A1</strain>
    </source>
</reference>
<dbReference type="OrthoDB" id="289126at2"/>
<dbReference type="InterPro" id="IPR022655">
    <property type="entry name" value="DUF1553"/>
</dbReference>
<accession>A0A517XLZ9</accession>
<feature type="domain" description="BIG2" evidence="2">
    <location>
        <begin position="32"/>
        <end position="113"/>
    </location>
</feature>
<dbReference type="Gene3D" id="2.60.40.1080">
    <property type="match status" value="2"/>
</dbReference>
<dbReference type="InterPro" id="IPR011444">
    <property type="entry name" value="DUF1549"/>
</dbReference>
<proteinExistence type="predicted"/>
<organism evidence="3 4">
    <name type="scientific">Urbifossiella limnaea</name>
    <dbReference type="NCBI Taxonomy" id="2528023"/>
    <lineage>
        <taxon>Bacteria</taxon>
        <taxon>Pseudomonadati</taxon>
        <taxon>Planctomycetota</taxon>
        <taxon>Planctomycetia</taxon>
        <taxon>Gemmatales</taxon>
        <taxon>Gemmataceae</taxon>
        <taxon>Urbifossiella</taxon>
    </lineage>
</organism>
<dbReference type="Pfam" id="PF07587">
    <property type="entry name" value="PSD1"/>
    <property type="match status" value="1"/>
</dbReference>
<name>A0A517XLZ9_9BACT</name>
<dbReference type="RefSeq" id="WP_145233896.1">
    <property type="nucleotide sequence ID" value="NZ_CP036273.1"/>
</dbReference>
<evidence type="ECO:0000313" key="4">
    <source>
        <dbReference type="Proteomes" id="UP000319576"/>
    </source>
</evidence>
<dbReference type="Pfam" id="PF02368">
    <property type="entry name" value="Big_2"/>
    <property type="match status" value="1"/>
</dbReference>
<feature type="chain" id="PRO_5022011017" evidence="1">
    <location>
        <begin position="25"/>
        <end position="836"/>
    </location>
</feature>
<dbReference type="SMART" id="SM00635">
    <property type="entry name" value="BID_2"/>
    <property type="match status" value="2"/>
</dbReference>
<dbReference type="KEGG" id="uli:ETAA1_04270"/>
<dbReference type="InterPro" id="IPR003343">
    <property type="entry name" value="Big_2"/>
</dbReference>
<protein>
    <submittedName>
        <fullName evidence="3">Bacterial Ig-like domain (Group 2)</fullName>
    </submittedName>
</protein>
<dbReference type="PANTHER" id="PTHR35889:SF3">
    <property type="entry name" value="F-BOX DOMAIN-CONTAINING PROTEIN"/>
    <property type="match status" value="1"/>
</dbReference>
<keyword evidence="4" id="KW-1185">Reference proteome</keyword>
<dbReference type="Pfam" id="PF07583">
    <property type="entry name" value="PSCyt2"/>
    <property type="match status" value="1"/>
</dbReference>
<dbReference type="EMBL" id="CP036273">
    <property type="protein sequence ID" value="QDU18535.1"/>
    <property type="molecule type" value="Genomic_DNA"/>
</dbReference>
<dbReference type="PANTHER" id="PTHR35889">
    <property type="entry name" value="CYCLOINULO-OLIGOSACCHARIDE FRUCTANOTRANSFERASE-RELATED"/>
    <property type="match status" value="1"/>
</dbReference>